<evidence type="ECO:0000256" key="3">
    <source>
        <dbReference type="ARBA" id="ARBA00022806"/>
    </source>
</evidence>
<keyword evidence="1" id="KW-0547">Nucleotide-binding</keyword>
<dbReference type="AlphaFoldDB" id="W3WPU1"/>
<evidence type="ECO:0000256" key="2">
    <source>
        <dbReference type="ARBA" id="ARBA00022801"/>
    </source>
</evidence>
<dbReference type="OMA" id="SELGIIM"/>
<dbReference type="Gene3D" id="3.40.50.300">
    <property type="entry name" value="P-loop containing nucleotide triphosphate hydrolases"/>
    <property type="match status" value="1"/>
</dbReference>
<evidence type="ECO:0000256" key="1">
    <source>
        <dbReference type="ARBA" id="ARBA00022741"/>
    </source>
</evidence>
<reference evidence="7" key="1">
    <citation type="journal article" date="2015" name="BMC Genomics">
        <title>Genomic and transcriptomic analysis of the endophytic fungus Pestalotiopsis fici reveals its lifestyle and high potential for synthesis of natural products.</title>
        <authorList>
            <person name="Wang X."/>
            <person name="Zhang X."/>
            <person name="Liu L."/>
            <person name="Xiang M."/>
            <person name="Wang W."/>
            <person name="Sun X."/>
            <person name="Che Y."/>
            <person name="Guo L."/>
            <person name="Liu G."/>
            <person name="Guo L."/>
            <person name="Wang C."/>
            <person name="Yin W.B."/>
            <person name="Stadler M."/>
            <person name="Zhang X."/>
            <person name="Liu X."/>
        </authorList>
    </citation>
    <scope>NUCLEOTIDE SEQUENCE [LARGE SCALE GENOMIC DNA]</scope>
    <source>
        <strain evidence="7">W106-1 / CGMCC3.15140</strain>
    </source>
</reference>
<evidence type="ECO:0000313" key="7">
    <source>
        <dbReference type="Proteomes" id="UP000030651"/>
    </source>
</evidence>
<name>W3WPU1_PESFW</name>
<organism evidence="6 7">
    <name type="scientific">Pestalotiopsis fici (strain W106-1 / CGMCC3.15140)</name>
    <dbReference type="NCBI Taxonomy" id="1229662"/>
    <lineage>
        <taxon>Eukaryota</taxon>
        <taxon>Fungi</taxon>
        <taxon>Dikarya</taxon>
        <taxon>Ascomycota</taxon>
        <taxon>Pezizomycotina</taxon>
        <taxon>Sordariomycetes</taxon>
        <taxon>Xylariomycetidae</taxon>
        <taxon>Amphisphaeriales</taxon>
        <taxon>Sporocadaceae</taxon>
        <taxon>Pestalotiopsis</taxon>
    </lineage>
</organism>
<keyword evidence="2" id="KW-0378">Hydrolase</keyword>
<evidence type="ECO:0000259" key="5">
    <source>
        <dbReference type="PROSITE" id="PS51194"/>
    </source>
</evidence>
<sequence>MASELIRFKRGAMTVLPLYGNLSPERQREVFASTSGRKWVAATNIAETSLTIDGIVYVIDCGLANDMMFSPQLRANVLQRTAISQASANQRKGRAGRTRPGVCYRLYTQDMFTSLQPSTVPAILRADMRTAILQVQTCGFHDVWSFDWLDKPAPEALLRAISDLKWMGFLDKNAKITGQGKQAAKCPVDPAWFYTILQGMKFGCAQETISLAALSSTQGSIFLRPHSHRYAADLIGRPNFGHPVSDHLALLNAYHAWCRVDNAHENHVTAIWSERHGLSNKTLREAAKIHEQLGGNLQYLLQGKFPAAKFDDPEYATNIRKALAAGLFLNSAIRVKGEDTYKTAQRHNGLISPESALVGGQHELVVCSTLAMSNRLYLVTCTRIEPEWIADMPYFAEENVLKDAHGQPKVAIMQESLARARGRIEAEKRRDVGAEKPQ</sequence>
<protein>
    <recommendedName>
        <fullName evidence="5">Helicase C-terminal domain-containing protein</fullName>
    </recommendedName>
</protein>
<dbReference type="PROSITE" id="PS51194">
    <property type="entry name" value="HELICASE_CTER"/>
    <property type="match status" value="1"/>
</dbReference>
<keyword evidence="4" id="KW-0067">ATP-binding</keyword>
<dbReference type="Pfam" id="PF07717">
    <property type="entry name" value="OB_NTP_bind"/>
    <property type="match status" value="1"/>
</dbReference>
<evidence type="ECO:0000256" key="4">
    <source>
        <dbReference type="ARBA" id="ARBA00022840"/>
    </source>
</evidence>
<dbReference type="GO" id="GO:0005524">
    <property type="term" value="F:ATP binding"/>
    <property type="evidence" value="ECO:0007669"/>
    <property type="project" value="UniProtKB-KW"/>
</dbReference>
<dbReference type="GO" id="GO:0003723">
    <property type="term" value="F:RNA binding"/>
    <property type="evidence" value="ECO:0007669"/>
    <property type="project" value="TreeGrafter"/>
</dbReference>
<dbReference type="InterPro" id="IPR001650">
    <property type="entry name" value="Helicase_C-like"/>
</dbReference>
<dbReference type="OrthoDB" id="4778416at2759"/>
<dbReference type="PANTHER" id="PTHR18934">
    <property type="entry name" value="ATP-DEPENDENT RNA HELICASE"/>
    <property type="match status" value="1"/>
</dbReference>
<feature type="domain" description="Helicase C-terminal" evidence="5">
    <location>
        <begin position="1"/>
        <end position="139"/>
    </location>
</feature>
<dbReference type="SUPFAM" id="SSF52540">
    <property type="entry name" value="P-loop containing nucleoside triphosphate hydrolases"/>
    <property type="match status" value="1"/>
</dbReference>
<dbReference type="SMART" id="SM00490">
    <property type="entry name" value="HELICc"/>
    <property type="match status" value="1"/>
</dbReference>
<accession>W3WPU1</accession>
<proteinExistence type="predicted"/>
<dbReference type="GeneID" id="19278664"/>
<dbReference type="EMBL" id="KI912119">
    <property type="protein sequence ID" value="ETS75167.1"/>
    <property type="molecule type" value="Genomic_DNA"/>
</dbReference>
<dbReference type="InParanoid" id="W3WPU1"/>
<dbReference type="Proteomes" id="UP000030651">
    <property type="component" value="Unassembled WGS sequence"/>
</dbReference>
<gene>
    <name evidence="6" type="ORF">PFICI_13651</name>
</gene>
<dbReference type="PANTHER" id="PTHR18934:SF99">
    <property type="entry name" value="ATP-DEPENDENT RNA HELICASE DHX37-RELATED"/>
    <property type="match status" value="1"/>
</dbReference>
<dbReference type="GO" id="GO:0016787">
    <property type="term" value="F:hydrolase activity"/>
    <property type="evidence" value="ECO:0007669"/>
    <property type="project" value="UniProtKB-KW"/>
</dbReference>
<dbReference type="Gene3D" id="1.20.120.1080">
    <property type="match status" value="1"/>
</dbReference>
<keyword evidence="7" id="KW-1185">Reference proteome</keyword>
<evidence type="ECO:0000313" key="6">
    <source>
        <dbReference type="EMBL" id="ETS75167.1"/>
    </source>
</evidence>
<dbReference type="RefSeq" id="XP_007840423.1">
    <property type="nucleotide sequence ID" value="XM_007842232.1"/>
</dbReference>
<dbReference type="HOGENOM" id="CLU_001832_5_4_1"/>
<dbReference type="STRING" id="1229662.W3WPU1"/>
<keyword evidence="3" id="KW-0347">Helicase</keyword>
<dbReference type="InterPro" id="IPR007502">
    <property type="entry name" value="Helicase-assoc_dom"/>
</dbReference>
<dbReference type="eggNOG" id="KOG0925">
    <property type="taxonomic scope" value="Eukaryota"/>
</dbReference>
<dbReference type="SMART" id="SM00847">
    <property type="entry name" value="HA2"/>
    <property type="match status" value="1"/>
</dbReference>
<dbReference type="InterPro" id="IPR027417">
    <property type="entry name" value="P-loop_NTPase"/>
</dbReference>
<dbReference type="InterPro" id="IPR011709">
    <property type="entry name" value="DEAD-box_helicase_OB_fold"/>
</dbReference>
<dbReference type="CDD" id="cd18791">
    <property type="entry name" value="SF2_C_RHA"/>
    <property type="match status" value="1"/>
</dbReference>
<dbReference type="KEGG" id="pfy:PFICI_13651"/>
<dbReference type="Pfam" id="PF00271">
    <property type="entry name" value="Helicase_C"/>
    <property type="match status" value="1"/>
</dbReference>
<dbReference type="GO" id="GO:0004386">
    <property type="term" value="F:helicase activity"/>
    <property type="evidence" value="ECO:0007669"/>
    <property type="project" value="UniProtKB-KW"/>
</dbReference>